<evidence type="ECO:0000256" key="9">
    <source>
        <dbReference type="ARBA" id="ARBA00022991"/>
    </source>
</evidence>
<keyword evidence="8 13" id="KW-0418">Kinase</keyword>
<evidence type="ECO:0000313" key="13">
    <source>
        <dbReference type="EMBL" id="PST81579.1"/>
    </source>
</evidence>
<dbReference type="SMART" id="SM00388">
    <property type="entry name" value="HisKA"/>
    <property type="match status" value="1"/>
</dbReference>
<dbReference type="InterPro" id="IPR003018">
    <property type="entry name" value="GAF"/>
</dbReference>
<dbReference type="GO" id="GO:0000156">
    <property type="term" value="F:phosphorelay response regulator activity"/>
    <property type="evidence" value="ECO:0007669"/>
    <property type="project" value="TreeGrafter"/>
</dbReference>
<comment type="similarity">
    <text evidence="2">In the N-terminal section; belongs to the phytochrome family.</text>
</comment>
<dbReference type="SMART" id="SM00065">
    <property type="entry name" value="GAF"/>
    <property type="match status" value="1"/>
</dbReference>
<protein>
    <recommendedName>
        <fullName evidence="3">histidine kinase</fullName>
        <ecNumber evidence="3">2.7.13.3</ecNumber>
    </recommendedName>
</protein>
<feature type="domain" description="Histidine kinase" evidence="12">
    <location>
        <begin position="525"/>
        <end position="737"/>
    </location>
</feature>
<dbReference type="AlphaFoldDB" id="A0A2T3HGL6"/>
<evidence type="ECO:0000256" key="1">
    <source>
        <dbReference type="ARBA" id="ARBA00000085"/>
    </source>
</evidence>
<dbReference type="CDD" id="cd00082">
    <property type="entry name" value="HisKA"/>
    <property type="match status" value="1"/>
</dbReference>
<dbReference type="PRINTS" id="PR01033">
    <property type="entry name" value="PHYTOCHROME"/>
</dbReference>
<reference evidence="13 14" key="1">
    <citation type="submission" date="2018-03" db="EMBL/GenBank/DDBJ databases">
        <authorList>
            <person name="Keele B.F."/>
        </authorList>
    </citation>
    <scope>NUCLEOTIDE SEQUENCE [LARGE SCALE GENOMIC DNA]</scope>
    <source>
        <strain evidence="13 14">YL28-9</strain>
    </source>
</reference>
<keyword evidence="7" id="KW-0808">Transferase</keyword>
<dbReference type="Pfam" id="PF00360">
    <property type="entry name" value="PHY"/>
    <property type="match status" value="1"/>
</dbReference>
<evidence type="ECO:0000256" key="5">
    <source>
        <dbReference type="ARBA" id="ARBA00022553"/>
    </source>
</evidence>
<dbReference type="InterPro" id="IPR013515">
    <property type="entry name" value="Phytochrome_cen-reg"/>
</dbReference>
<comment type="caution">
    <text evidence="13">The sequence shown here is derived from an EMBL/GenBank/DDBJ whole genome shotgun (WGS) entry which is preliminary data.</text>
</comment>
<dbReference type="InterPro" id="IPR036890">
    <property type="entry name" value="HATPase_C_sf"/>
</dbReference>
<evidence type="ECO:0000256" key="2">
    <source>
        <dbReference type="ARBA" id="ARBA00006402"/>
    </source>
</evidence>
<dbReference type="PROSITE" id="PS50046">
    <property type="entry name" value="PHYTOCHROME_2"/>
    <property type="match status" value="1"/>
</dbReference>
<evidence type="ECO:0000256" key="4">
    <source>
        <dbReference type="ARBA" id="ARBA00022543"/>
    </source>
</evidence>
<keyword evidence="4" id="KW-0600">Photoreceptor protein</keyword>
<dbReference type="Proteomes" id="UP000240912">
    <property type="component" value="Unassembled WGS sequence"/>
</dbReference>
<dbReference type="InterPro" id="IPR003661">
    <property type="entry name" value="HisK_dim/P_dom"/>
</dbReference>
<dbReference type="GO" id="GO:0030295">
    <property type="term" value="F:protein kinase activator activity"/>
    <property type="evidence" value="ECO:0007669"/>
    <property type="project" value="TreeGrafter"/>
</dbReference>
<dbReference type="Gene3D" id="1.10.287.130">
    <property type="match status" value="1"/>
</dbReference>
<keyword evidence="14" id="KW-1185">Reference proteome</keyword>
<dbReference type="InterPro" id="IPR043150">
    <property type="entry name" value="Phytochrome_PHY_sf"/>
</dbReference>
<dbReference type="Pfam" id="PF02518">
    <property type="entry name" value="HATPase_c"/>
    <property type="match status" value="1"/>
</dbReference>
<evidence type="ECO:0000256" key="8">
    <source>
        <dbReference type="ARBA" id="ARBA00022777"/>
    </source>
</evidence>
<evidence type="ECO:0000256" key="7">
    <source>
        <dbReference type="ARBA" id="ARBA00022679"/>
    </source>
</evidence>
<dbReference type="InterPro" id="IPR050351">
    <property type="entry name" value="BphY/WalK/GraS-like"/>
</dbReference>
<dbReference type="OrthoDB" id="9766459at2"/>
<comment type="catalytic activity">
    <reaction evidence="1">
        <text>ATP + protein L-histidine = ADP + protein N-phospho-L-histidine.</text>
        <dbReference type="EC" id="2.7.13.3"/>
    </reaction>
</comment>
<dbReference type="Pfam" id="PF08446">
    <property type="entry name" value="PAS_2"/>
    <property type="match status" value="1"/>
</dbReference>
<dbReference type="RefSeq" id="WP_107217715.1">
    <property type="nucleotide sequence ID" value="NZ_KZ686274.1"/>
</dbReference>
<accession>A0A2T3HGL6</accession>
<dbReference type="SUPFAM" id="SSF55874">
    <property type="entry name" value="ATPase domain of HSP90 chaperone/DNA topoisomerase II/histidine kinase"/>
    <property type="match status" value="1"/>
</dbReference>
<dbReference type="GO" id="GO:0007234">
    <property type="term" value="P:osmosensory signaling via phosphorelay pathway"/>
    <property type="evidence" value="ECO:0007669"/>
    <property type="project" value="TreeGrafter"/>
</dbReference>
<evidence type="ECO:0000313" key="14">
    <source>
        <dbReference type="Proteomes" id="UP000240912"/>
    </source>
</evidence>
<dbReference type="Gene3D" id="3.30.450.20">
    <property type="entry name" value="PAS domain"/>
    <property type="match status" value="1"/>
</dbReference>
<evidence type="ECO:0000256" key="6">
    <source>
        <dbReference type="ARBA" id="ARBA00022606"/>
    </source>
</evidence>
<dbReference type="SMART" id="SM00387">
    <property type="entry name" value="HATPase_c"/>
    <property type="match status" value="1"/>
</dbReference>
<evidence type="ECO:0000259" key="12">
    <source>
        <dbReference type="PROSITE" id="PS50109"/>
    </source>
</evidence>
<dbReference type="EC" id="2.7.13.3" evidence="3"/>
<evidence type="ECO:0000256" key="3">
    <source>
        <dbReference type="ARBA" id="ARBA00012438"/>
    </source>
</evidence>
<dbReference type="Pfam" id="PF00512">
    <property type="entry name" value="HisKA"/>
    <property type="match status" value="1"/>
</dbReference>
<dbReference type="Pfam" id="PF01590">
    <property type="entry name" value="GAF"/>
    <property type="match status" value="1"/>
</dbReference>
<dbReference type="PROSITE" id="PS50109">
    <property type="entry name" value="HIS_KIN"/>
    <property type="match status" value="1"/>
</dbReference>
<keyword evidence="6" id="KW-0716">Sensory transduction</keyword>
<dbReference type="EMBL" id="PYLS01000010">
    <property type="protein sequence ID" value="PST81579.1"/>
    <property type="molecule type" value="Genomic_DNA"/>
</dbReference>
<name>A0A2T3HGL6_9SPHI</name>
<dbReference type="Gene3D" id="3.30.450.270">
    <property type="match status" value="1"/>
</dbReference>
<dbReference type="InterPro" id="IPR005467">
    <property type="entry name" value="His_kinase_dom"/>
</dbReference>
<organism evidence="13 14">
    <name type="scientific">Pedobacter yulinensis</name>
    <dbReference type="NCBI Taxonomy" id="2126353"/>
    <lineage>
        <taxon>Bacteria</taxon>
        <taxon>Pseudomonadati</taxon>
        <taxon>Bacteroidota</taxon>
        <taxon>Sphingobacteriia</taxon>
        <taxon>Sphingobacteriales</taxon>
        <taxon>Sphingobacteriaceae</taxon>
        <taxon>Pedobacter</taxon>
    </lineage>
</organism>
<dbReference type="InterPro" id="IPR003594">
    <property type="entry name" value="HATPase_dom"/>
</dbReference>
<keyword evidence="10" id="KW-0675">Receptor</keyword>
<dbReference type="PANTHER" id="PTHR42878">
    <property type="entry name" value="TWO-COMPONENT HISTIDINE KINASE"/>
    <property type="match status" value="1"/>
</dbReference>
<dbReference type="SUPFAM" id="SSF55781">
    <property type="entry name" value="GAF domain-like"/>
    <property type="match status" value="2"/>
</dbReference>
<dbReference type="GO" id="GO:0009584">
    <property type="term" value="P:detection of visible light"/>
    <property type="evidence" value="ECO:0007669"/>
    <property type="project" value="InterPro"/>
</dbReference>
<evidence type="ECO:0000256" key="10">
    <source>
        <dbReference type="ARBA" id="ARBA00023170"/>
    </source>
</evidence>
<dbReference type="GO" id="GO:0000155">
    <property type="term" value="F:phosphorelay sensor kinase activity"/>
    <property type="evidence" value="ECO:0007669"/>
    <property type="project" value="InterPro"/>
</dbReference>
<keyword evidence="9" id="KW-0157">Chromophore</keyword>
<keyword evidence="5" id="KW-0597">Phosphoprotein</keyword>
<dbReference type="InterPro" id="IPR036097">
    <property type="entry name" value="HisK_dim/P_sf"/>
</dbReference>
<feature type="domain" description="Phytochrome chromophore attachment site" evidence="11">
    <location>
        <begin position="145"/>
        <end position="303"/>
    </location>
</feature>
<dbReference type="Gene3D" id="3.30.565.10">
    <property type="entry name" value="Histidine kinase-like ATPase, C-terminal domain"/>
    <property type="match status" value="1"/>
</dbReference>
<dbReference type="InterPro" id="IPR035965">
    <property type="entry name" value="PAS-like_dom_sf"/>
</dbReference>
<dbReference type="InterPro" id="IPR029016">
    <property type="entry name" value="GAF-like_dom_sf"/>
</dbReference>
<dbReference type="GO" id="GO:0006355">
    <property type="term" value="P:regulation of DNA-templated transcription"/>
    <property type="evidence" value="ECO:0007669"/>
    <property type="project" value="InterPro"/>
</dbReference>
<dbReference type="InterPro" id="IPR013654">
    <property type="entry name" value="PAS_2"/>
</dbReference>
<evidence type="ECO:0000259" key="11">
    <source>
        <dbReference type="PROSITE" id="PS50046"/>
    </source>
</evidence>
<gene>
    <name evidence="13" type="ORF">C7T94_19095</name>
</gene>
<dbReference type="FunFam" id="3.30.565.10:FF:000006">
    <property type="entry name" value="Sensor histidine kinase WalK"/>
    <property type="match status" value="1"/>
</dbReference>
<dbReference type="Gene3D" id="3.30.450.40">
    <property type="match status" value="1"/>
</dbReference>
<proteinExistence type="inferred from homology"/>
<sequence length="737" mass="81386">MSTFQADLTNCDREPIQIPGKIQSHGFAVAVAQKTLIITAVSDHIGSWLPVDPDTLPGSPLSVLENLLTKHDDNLSVTQLLQLGLQRQSFDAINPHAITLAGASFYLICSLNKGTILLEFEPASLEYDIQGSVGRSASAMLGGKNLQALLHSAATEIKRIIGYDRVMIYKFLEDGHGEVIAEEKEAHLDSFYGLHYPASDIPKQARALYKLNLTRLIADVHSQDAALLANTEEPLDLTFAQLRAVSPIHIQYLKNMGVASSFSISLIAHDQLWGLVACHNYSPKYIDYKAREGAKLLGQILSSALEYRQEEEDADKVAAFKSSAAMLAAYLAKDKNLVDALTSHERTLVNCTEAHGAALLFENTVTLVGQTPAETEVLALAAWLKQNMGDSVYHTHQLPEIYRPASAFKEKAAGILSCLISRELSEMMIWFKPERISLVQWAGNPEKPAEPGPEGLMQLSPRKSFESWTQEVRNTSERWTQEEITAVLSLREIVIADINNKATAIRTLNEKLQAAYEELDTFSYTISHDLRTPITSIRTYAEMLLKTNFGLNESSRKMINRIVAGTEKMNFLIREVLNLSKVGRAEIVMTDVEMGPLIGEIAQEIKTAMKAADETIEVGATPPLRGDRTMLSQVFSNIIGNGVKYSSKNPAPRVKINGVVAGGETVYSIADNGIGIDVSYYDRVFELFKRMDNVADIDGTGVGLAIVKRIVERHQGRVWFESKLGTGTTFFVAFRNR</sequence>
<dbReference type="InterPro" id="IPR001294">
    <property type="entry name" value="Phytochrome"/>
</dbReference>
<dbReference type="PANTHER" id="PTHR42878:SF15">
    <property type="entry name" value="BACTERIOPHYTOCHROME"/>
    <property type="match status" value="1"/>
</dbReference>
<dbReference type="InterPro" id="IPR016132">
    <property type="entry name" value="Phyto_chromo_attachment"/>
</dbReference>
<dbReference type="SUPFAM" id="SSF47384">
    <property type="entry name" value="Homodimeric domain of signal transducing histidine kinase"/>
    <property type="match status" value="1"/>
</dbReference>
<dbReference type="GO" id="GO:0009881">
    <property type="term" value="F:photoreceptor activity"/>
    <property type="evidence" value="ECO:0007669"/>
    <property type="project" value="UniProtKB-KW"/>
</dbReference>
<dbReference type="SUPFAM" id="SSF55785">
    <property type="entry name" value="PYP-like sensor domain (PAS domain)"/>
    <property type="match status" value="1"/>
</dbReference>